<feature type="domain" description="Peptidase S54 rhomboid" evidence="6">
    <location>
        <begin position="54"/>
        <end position="183"/>
    </location>
</feature>
<protein>
    <submittedName>
        <fullName evidence="7">Rhomboid family intramembrane serine protease</fullName>
    </submittedName>
</protein>
<dbReference type="Pfam" id="PF01694">
    <property type="entry name" value="Rhomboid"/>
    <property type="match status" value="1"/>
</dbReference>
<feature type="transmembrane region" description="Helical" evidence="5">
    <location>
        <begin position="92"/>
        <end position="108"/>
    </location>
</feature>
<evidence type="ECO:0000259" key="6">
    <source>
        <dbReference type="Pfam" id="PF01694"/>
    </source>
</evidence>
<name>A0ABY3YS59_9FLAO</name>
<organism evidence="7 8">
    <name type="scientific">Zhouia spongiae</name>
    <dbReference type="NCBI Taxonomy" id="2202721"/>
    <lineage>
        <taxon>Bacteria</taxon>
        <taxon>Pseudomonadati</taxon>
        <taxon>Bacteroidota</taxon>
        <taxon>Flavobacteriia</taxon>
        <taxon>Flavobacteriales</taxon>
        <taxon>Flavobacteriaceae</taxon>
        <taxon>Zhouia</taxon>
    </lineage>
</organism>
<evidence type="ECO:0000313" key="8">
    <source>
        <dbReference type="Proteomes" id="UP000829476"/>
    </source>
</evidence>
<feature type="transmembrane region" description="Helical" evidence="5">
    <location>
        <begin position="12"/>
        <end position="30"/>
    </location>
</feature>
<keyword evidence="7" id="KW-0645">Protease</keyword>
<evidence type="ECO:0000256" key="5">
    <source>
        <dbReference type="SAM" id="Phobius"/>
    </source>
</evidence>
<comment type="subcellular location">
    <subcellularLocation>
        <location evidence="1">Membrane</location>
        <topology evidence="1">Multi-pass membrane protein</topology>
    </subcellularLocation>
</comment>
<dbReference type="SUPFAM" id="SSF144091">
    <property type="entry name" value="Rhomboid-like"/>
    <property type="match status" value="1"/>
</dbReference>
<feature type="transmembrane region" description="Helical" evidence="5">
    <location>
        <begin position="139"/>
        <end position="158"/>
    </location>
</feature>
<keyword evidence="2 5" id="KW-0812">Transmembrane</keyword>
<dbReference type="EMBL" id="CP094326">
    <property type="protein sequence ID" value="UNZ00398.1"/>
    <property type="molecule type" value="Genomic_DNA"/>
</dbReference>
<feature type="transmembrane region" description="Helical" evidence="5">
    <location>
        <begin position="164"/>
        <end position="183"/>
    </location>
</feature>
<evidence type="ECO:0000313" key="7">
    <source>
        <dbReference type="EMBL" id="UNZ00398.1"/>
    </source>
</evidence>
<keyword evidence="8" id="KW-1185">Reference proteome</keyword>
<evidence type="ECO:0000256" key="3">
    <source>
        <dbReference type="ARBA" id="ARBA00022989"/>
    </source>
</evidence>
<dbReference type="InterPro" id="IPR022764">
    <property type="entry name" value="Peptidase_S54_rhomboid_dom"/>
</dbReference>
<keyword evidence="4 5" id="KW-0472">Membrane</keyword>
<dbReference type="Proteomes" id="UP000829476">
    <property type="component" value="Chromosome"/>
</dbReference>
<keyword evidence="3 5" id="KW-1133">Transmembrane helix</keyword>
<evidence type="ECO:0000256" key="1">
    <source>
        <dbReference type="ARBA" id="ARBA00004141"/>
    </source>
</evidence>
<accession>A0ABY3YS59</accession>
<sequence length="253" mass="29364">MKEYTGFKFDVNVLLMPLLFVLTIWFVYWFEFVFGEDLTSYGIYPRRISGLRGVLFSPFIHASTSHLYNNTVPAFVLLGALVFFYRKVALKVFVMGVLISGLLTWFIGRSSYHIGASSLIYVLVSFIFFKGIFTRYYRLIALSLIVVFMYGGMLWYVFPIKQGMSWEGHLSGLLTGFLLAYFIKYNPGKPKRYKWEEPSSELDDPFLRHFDKEGNFIPSSEMEDDPEAYDDTISTGKNIQINYHYKKKDTPGD</sequence>
<evidence type="ECO:0000256" key="4">
    <source>
        <dbReference type="ARBA" id="ARBA00023136"/>
    </source>
</evidence>
<dbReference type="GO" id="GO:0006508">
    <property type="term" value="P:proteolysis"/>
    <property type="evidence" value="ECO:0007669"/>
    <property type="project" value="UniProtKB-KW"/>
</dbReference>
<feature type="transmembrane region" description="Helical" evidence="5">
    <location>
        <begin position="67"/>
        <end position="85"/>
    </location>
</feature>
<feature type="transmembrane region" description="Helical" evidence="5">
    <location>
        <begin position="114"/>
        <end position="132"/>
    </location>
</feature>
<gene>
    <name evidence="7" type="ORF">MQE36_08670</name>
</gene>
<evidence type="ECO:0000256" key="2">
    <source>
        <dbReference type="ARBA" id="ARBA00022692"/>
    </source>
</evidence>
<dbReference type="InterPro" id="IPR035952">
    <property type="entry name" value="Rhomboid-like_sf"/>
</dbReference>
<proteinExistence type="predicted"/>
<keyword evidence="7" id="KW-0378">Hydrolase</keyword>
<dbReference type="Gene3D" id="1.20.1540.10">
    <property type="entry name" value="Rhomboid-like"/>
    <property type="match status" value="1"/>
</dbReference>
<reference evidence="7 8" key="1">
    <citation type="journal article" date="2018" name="Int. J. Syst. Evol. Microbiol.">
        <title>Zhouia spongiae sp. nov., isolated from a marine sponge.</title>
        <authorList>
            <person name="Zhuang L."/>
            <person name="Lin B."/>
            <person name="Qin F."/>
            <person name="Luo L."/>
        </authorList>
    </citation>
    <scope>NUCLEOTIDE SEQUENCE [LARGE SCALE GENOMIC DNA]</scope>
    <source>
        <strain evidence="7 8">HN-Y44</strain>
    </source>
</reference>
<dbReference type="GO" id="GO:0008233">
    <property type="term" value="F:peptidase activity"/>
    <property type="evidence" value="ECO:0007669"/>
    <property type="project" value="UniProtKB-KW"/>
</dbReference>
<dbReference type="RefSeq" id="WP_242938761.1">
    <property type="nucleotide sequence ID" value="NZ_CP094326.1"/>
</dbReference>